<dbReference type="AlphaFoldDB" id="A0A8T0CF39"/>
<gene>
    <name evidence="2" type="ORF">BT93_L5588</name>
</gene>
<sequence length="361" mass="41013">MLKDGRPENPDDLEKWVETSWSRMSGSSVWLERYSVFMTVTRVFEYAKGVRHWSRVSFLRVQLFDQNWQHLQDHSIEWQGKTFTFPCILDVDFVWARGGVFYGPEDPRIAIRPDDPDAEPVIACSMMSSLEPAEHDMFIVFPFSNRTVLLNSTGTPRSTEKNWSPFFLPLNYTKGQATSSPNRIHFIHKHYPLTVLECKLSDGTCITLYKQVMDEDYTKAHGHFDAKTTITGGTNLVLLPEQTRPGLLSYIALPRTHTDVGCKQSDGEAGYRPELTVITTDGTSFWFDYYSDPIEYGEVVFGNFSTAIGDACNDGRILLTNSIARIEPVQDIVTVTISVADKTVQVLRIRDTSSTLPKWTI</sequence>
<dbReference type="OrthoDB" id="3631276at2759"/>
<dbReference type="Proteomes" id="UP000806378">
    <property type="component" value="Unassembled WGS sequence"/>
</dbReference>
<reference evidence="2" key="1">
    <citation type="submission" date="2020-05" db="EMBL/GenBank/DDBJ databases">
        <title>WGS assembly of Corymbia citriodora subspecies variegata.</title>
        <authorList>
            <person name="Barry K."/>
            <person name="Hundley H."/>
            <person name="Shu S."/>
            <person name="Jenkins J."/>
            <person name="Grimwood J."/>
            <person name="Baten A."/>
        </authorList>
    </citation>
    <scope>NUCLEOTIDE SEQUENCE</scope>
    <source>
        <strain evidence="2">CV2-018</strain>
    </source>
</reference>
<evidence type="ECO:0000313" key="3">
    <source>
        <dbReference type="Proteomes" id="UP000806378"/>
    </source>
</evidence>
<evidence type="ECO:0000256" key="1">
    <source>
        <dbReference type="ARBA" id="ARBA00009486"/>
    </source>
</evidence>
<evidence type="ECO:0000313" key="2">
    <source>
        <dbReference type="EMBL" id="KAF7846020.1"/>
    </source>
</evidence>
<accession>A0A8T0CF39</accession>
<proteinExistence type="inferred from homology"/>
<comment type="caution">
    <text evidence="2">The sequence shown here is derived from an EMBL/GenBank/DDBJ whole genome shotgun (WGS) entry which is preliminary data.</text>
</comment>
<dbReference type="Gramene" id="rna-gnl|WGS:JABURB|Cocit.L5588.1">
    <property type="protein sequence ID" value="cds-KAF7846020.1"/>
    <property type="gene ID" value="gene-BT93_L5588"/>
</dbReference>
<protein>
    <submittedName>
        <fullName evidence="2">Uncharacterized protein</fullName>
    </submittedName>
</protein>
<dbReference type="InterPro" id="IPR021988">
    <property type="entry name" value="BMT1"/>
</dbReference>
<dbReference type="Pfam" id="PF12141">
    <property type="entry name" value="BMT"/>
    <property type="match status" value="2"/>
</dbReference>
<organism evidence="2 3">
    <name type="scientific">Corymbia citriodora subsp. variegata</name>
    <dbReference type="NCBI Taxonomy" id="360336"/>
    <lineage>
        <taxon>Eukaryota</taxon>
        <taxon>Viridiplantae</taxon>
        <taxon>Streptophyta</taxon>
        <taxon>Embryophyta</taxon>
        <taxon>Tracheophyta</taxon>
        <taxon>Spermatophyta</taxon>
        <taxon>Magnoliopsida</taxon>
        <taxon>eudicotyledons</taxon>
        <taxon>Gunneridae</taxon>
        <taxon>Pentapetalae</taxon>
        <taxon>rosids</taxon>
        <taxon>malvids</taxon>
        <taxon>Myrtales</taxon>
        <taxon>Myrtaceae</taxon>
        <taxon>Myrtoideae</taxon>
        <taxon>Eucalypteae</taxon>
        <taxon>Corymbia</taxon>
    </lineage>
</organism>
<keyword evidence="3" id="KW-1185">Reference proteome</keyword>
<name>A0A8T0CF39_CORYI</name>
<dbReference type="GO" id="GO:0000030">
    <property type="term" value="F:mannosyltransferase activity"/>
    <property type="evidence" value="ECO:0007669"/>
    <property type="project" value="InterPro"/>
</dbReference>
<dbReference type="EMBL" id="MU096400">
    <property type="protein sequence ID" value="KAF7846020.1"/>
    <property type="molecule type" value="Genomic_DNA"/>
</dbReference>
<comment type="similarity">
    <text evidence="1">Belongs to the BMT family.</text>
</comment>